<name>A0A7F8Q208_LEPWE</name>
<dbReference type="GO" id="GO:0051294">
    <property type="term" value="P:establishment of spindle orientation"/>
    <property type="evidence" value="ECO:0007669"/>
    <property type="project" value="TreeGrafter"/>
</dbReference>
<accession>A0A7F8Q208</accession>
<comment type="subcellular location">
    <subcellularLocation>
        <location evidence="1">Cytoplasm</location>
    </subcellularLocation>
</comment>
<comment type="similarity">
    <text evidence="2">Belongs to the WD repeat L(2)GL family.</text>
</comment>
<gene>
    <name evidence="13" type="primary">LLGL2</name>
</gene>
<keyword evidence="12" id="KW-1185">Reference proteome</keyword>
<evidence type="ECO:0000256" key="1">
    <source>
        <dbReference type="ARBA" id="ARBA00004496"/>
    </source>
</evidence>
<keyword evidence="11" id="KW-0732">Signal</keyword>
<evidence type="ECO:0000256" key="3">
    <source>
        <dbReference type="ARBA" id="ARBA00022483"/>
    </source>
</evidence>
<reference evidence="13" key="1">
    <citation type="submission" date="2025-08" db="UniProtKB">
        <authorList>
            <consortium name="RefSeq"/>
        </authorList>
    </citation>
    <scope>IDENTIFICATION</scope>
    <source>
        <tissue evidence="13">Liver</tissue>
    </source>
</reference>
<dbReference type="AlphaFoldDB" id="A0A7F8Q208"/>
<dbReference type="PANTHER" id="PTHR10241">
    <property type="entry name" value="LETHAL 2 GIANT LARVAE PROTEIN"/>
    <property type="match status" value="1"/>
</dbReference>
<dbReference type="GO" id="GO:0008593">
    <property type="term" value="P:regulation of Notch signaling pathway"/>
    <property type="evidence" value="ECO:0007669"/>
    <property type="project" value="TreeGrafter"/>
</dbReference>
<dbReference type="RefSeq" id="XP_030875322.1">
    <property type="nucleotide sequence ID" value="XM_031019462.1"/>
</dbReference>
<keyword evidence="4" id="KW-0963">Cytoplasm</keyword>
<evidence type="ECO:0000256" key="6">
    <source>
        <dbReference type="ARBA" id="ARBA00022574"/>
    </source>
</evidence>
<dbReference type="GO" id="GO:0006893">
    <property type="term" value="P:Golgi to plasma membrane transport"/>
    <property type="evidence" value="ECO:0007669"/>
    <property type="project" value="TreeGrafter"/>
</dbReference>
<keyword evidence="7" id="KW-0677">Repeat</keyword>
<dbReference type="Gene3D" id="2.130.10.10">
    <property type="entry name" value="YVTN repeat-like/Quinoprotein amine dehydrogenase"/>
    <property type="match status" value="1"/>
</dbReference>
<keyword evidence="6" id="KW-0853">WD repeat</keyword>
<dbReference type="KEGG" id="lww:115937455"/>
<dbReference type="GO" id="GO:0006887">
    <property type="term" value="P:exocytosis"/>
    <property type="evidence" value="ECO:0007669"/>
    <property type="project" value="UniProtKB-KW"/>
</dbReference>
<evidence type="ECO:0000256" key="9">
    <source>
        <dbReference type="ARBA" id="ARBA00074017"/>
    </source>
</evidence>
<keyword evidence="8" id="KW-0131">Cell cycle</keyword>
<keyword evidence="5" id="KW-0597">Phosphoprotein</keyword>
<dbReference type="GO" id="GO:0030866">
    <property type="term" value="P:cortical actin cytoskeleton organization"/>
    <property type="evidence" value="ECO:0007669"/>
    <property type="project" value="TreeGrafter"/>
</dbReference>
<evidence type="ECO:0000256" key="5">
    <source>
        <dbReference type="ARBA" id="ARBA00022553"/>
    </source>
</evidence>
<sequence length="141" mass="15083">MTDVLLPAGAALLQLLCPVLAAQLRGAEGTHVQVCAECFSLQTVEHGFPHQPSALGYSLSLRILAIGTRSGAIKLYGAPGVEFMGLHRENNAVVQIHFLPGQCQLVTLLDDNSLHLWSLKVKGSVSELQEDESFTLRGPPG</sequence>
<dbReference type="GO" id="GO:0005096">
    <property type="term" value="F:GTPase activator activity"/>
    <property type="evidence" value="ECO:0007669"/>
    <property type="project" value="TreeGrafter"/>
</dbReference>
<dbReference type="Proteomes" id="UP000245341">
    <property type="component" value="Unplaced"/>
</dbReference>
<evidence type="ECO:0000313" key="12">
    <source>
        <dbReference type="Proteomes" id="UP000245341"/>
    </source>
</evidence>
<evidence type="ECO:0000313" key="13">
    <source>
        <dbReference type="RefSeq" id="XP_030875322.1"/>
    </source>
</evidence>
<dbReference type="FunFam" id="2.130.10.10:FF:000170">
    <property type="entry name" value="lethal(2) giant larvae protein homolog 2 isoform X2"/>
    <property type="match status" value="1"/>
</dbReference>
<evidence type="ECO:0000256" key="11">
    <source>
        <dbReference type="SAM" id="SignalP"/>
    </source>
</evidence>
<dbReference type="OrthoDB" id="9428889at2759"/>
<dbReference type="GO" id="GO:0030864">
    <property type="term" value="C:cortical actin cytoskeleton"/>
    <property type="evidence" value="ECO:0007669"/>
    <property type="project" value="TreeGrafter"/>
</dbReference>
<evidence type="ECO:0000256" key="8">
    <source>
        <dbReference type="ARBA" id="ARBA00023306"/>
    </source>
</evidence>
<feature type="chain" id="PRO_5028946949" description="LLGL scribble cell polarity complex component 2" evidence="11">
    <location>
        <begin position="22"/>
        <end position="141"/>
    </location>
</feature>
<dbReference type="GO" id="GO:0032878">
    <property type="term" value="P:regulation of establishment or maintenance of cell polarity"/>
    <property type="evidence" value="ECO:0007669"/>
    <property type="project" value="TreeGrafter"/>
</dbReference>
<dbReference type="InterPro" id="IPR036322">
    <property type="entry name" value="WD40_repeat_dom_sf"/>
</dbReference>
<dbReference type="GeneID" id="115937455"/>
<keyword evidence="3" id="KW-0268">Exocytosis</keyword>
<proteinExistence type="inferred from homology"/>
<feature type="signal peptide" evidence="11">
    <location>
        <begin position="1"/>
        <end position="21"/>
    </location>
</feature>
<dbReference type="PANTHER" id="PTHR10241:SF20">
    <property type="entry name" value="LLGL SCRIBBLE CELL POLARITY COMPLEX COMPONENT 2"/>
    <property type="match status" value="1"/>
</dbReference>
<dbReference type="InterPro" id="IPR015943">
    <property type="entry name" value="WD40/YVTN_repeat-like_dom_sf"/>
</dbReference>
<evidence type="ECO:0000256" key="7">
    <source>
        <dbReference type="ARBA" id="ARBA00022737"/>
    </source>
</evidence>
<dbReference type="SUPFAM" id="SSF50978">
    <property type="entry name" value="WD40 repeat-like"/>
    <property type="match status" value="1"/>
</dbReference>
<dbReference type="CTD" id="3993"/>
<evidence type="ECO:0000256" key="4">
    <source>
        <dbReference type="ARBA" id="ARBA00022490"/>
    </source>
</evidence>
<evidence type="ECO:0000256" key="10">
    <source>
        <dbReference type="ARBA" id="ARBA00081592"/>
    </source>
</evidence>
<dbReference type="GO" id="GO:0045159">
    <property type="term" value="F:myosin II binding"/>
    <property type="evidence" value="ECO:0007669"/>
    <property type="project" value="TreeGrafter"/>
</dbReference>
<dbReference type="GO" id="GO:0005886">
    <property type="term" value="C:plasma membrane"/>
    <property type="evidence" value="ECO:0007669"/>
    <property type="project" value="TreeGrafter"/>
</dbReference>
<organism evidence="12 13">
    <name type="scientific">Leptonychotes weddellii</name>
    <name type="common">Weddell seal</name>
    <name type="synonym">Otaria weddellii</name>
    <dbReference type="NCBI Taxonomy" id="9713"/>
    <lineage>
        <taxon>Eukaryota</taxon>
        <taxon>Metazoa</taxon>
        <taxon>Chordata</taxon>
        <taxon>Craniata</taxon>
        <taxon>Vertebrata</taxon>
        <taxon>Euteleostomi</taxon>
        <taxon>Mammalia</taxon>
        <taxon>Eutheria</taxon>
        <taxon>Laurasiatheria</taxon>
        <taxon>Carnivora</taxon>
        <taxon>Caniformia</taxon>
        <taxon>Pinnipedia</taxon>
        <taxon>Phocidae</taxon>
        <taxon>Monachinae</taxon>
        <taxon>Lobodontini</taxon>
        <taxon>Leptonychotes</taxon>
    </lineage>
</organism>
<evidence type="ECO:0000256" key="2">
    <source>
        <dbReference type="ARBA" id="ARBA00008070"/>
    </source>
</evidence>
<protein>
    <recommendedName>
        <fullName evidence="9">LLGL scribble cell polarity complex component 2</fullName>
    </recommendedName>
    <alternativeName>
        <fullName evidence="10">Lethal(2) giant larvae protein homolog 2</fullName>
    </alternativeName>
</protein>